<evidence type="ECO:0000313" key="2">
    <source>
        <dbReference type="EMBL" id="RDH31989.1"/>
    </source>
</evidence>
<dbReference type="GeneID" id="38144368"/>
<organism evidence="2 3">
    <name type="scientific">Aspergillus welwitschiae</name>
    <dbReference type="NCBI Taxonomy" id="1341132"/>
    <lineage>
        <taxon>Eukaryota</taxon>
        <taxon>Fungi</taxon>
        <taxon>Dikarya</taxon>
        <taxon>Ascomycota</taxon>
        <taxon>Pezizomycotina</taxon>
        <taxon>Eurotiomycetes</taxon>
        <taxon>Eurotiomycetidae</taxon>
        <taxon>Eurotiales</taxon>
        <taxon>Aspergillaceae</taxon>
        <taxon>Aspergillus</taxon>
        <taxon>Aspergillus subgen. Circumdati</taxon>
    </lineage>
</organism>
<keyword evidence="1" id="KW-0812">Transmembrane</keyword>
<accession>A0A3F3PYK2</accession>
<protein>
    <submittedName>
        <fullName evidence="2">Uncharacterized protein</fullName>
    </submittedName>
</protein>
<keyword evidence="1" id="KW-0472">Membrane</keyword>
<proteinExistence type="predicted"/>
<dbReference type="AlphaFoldDB" id="A0A3F3PYK2"/>
<evidence type="ECO:0000313" key="3">
    <source>
        <dbReference type="Proteomes" id="UP000253729"/>
    </source>
</evidence>
<evidence type="ECO:0000256" key="1">
    <source>
        <dbReference type="SAM" id="Phobius"/>
    </source>
</evidence>
<gene>
    <name evidence="2" type="ORF">BDQ94DRAFT_54001</name>
</gene>
<keyword evidence="1" id="KW-1133">Transmembrane helix</keyword>
<name>A0A3F3PYK2_9EURO</name>
<feature type="transmembrane region" description="Helical" evidence="1">
    <location>
        <begin position="88"/>
        <end position="104"/>
    </location>
</feature>
<dbReference type="RefSeq" id="XP_026625011.1">
    <property type="nucleotide sequence ID" value="XM_026776012.1"/>
</dbReference>
<feature type="transmembrane region" description="Helical" evidence="1">
    <location>
        <begin position="52"/>
        <end position="76"/>
    </location>
</feature>
<dbReference type="Proteomes" id="UP000253729">
    <property type="component" value="Unassembled WGS sequence"/>
</dbReference>
<dbReference type="EMBL" id="KZ852052">
    <property type="protein sequence ID" value="RDH31989.1"/>
    <property type="molecule type" value="Genomic_DNA"/>
</dbReference>
<reference evidence="2 3" key="1">
    <citation type="submission" date="2018-07" db="EMBL/GenBank/DDBJ databases">
        <title>The genomes of Aspergillus section Nigri reveals drivers in fungal speciation.</title>
        <authorList>
            <consortium name="DOE Joint Genome Institute"/>
            <person name="Vesth T.C."/>
            <person name="Nybo J."/>
            <person name="Theobald S."/>
            <person name="Brandl J."/>
            <person name="Frisvad J.C."/>
            <person name="Nielsen K.F."/>
            <person name="Lyhne E.K."/>
            <person name="Kogle M.E."/>
            <person name="Kuo A."/>
            <person name="Riley R."/>
            <person name="Clum A."/>
            <person name="Nolan M."/>
            <person name="Lipzen A."/>
            <person name="Salamov A."/>
            <person name="Henrissat B."/>
            <person name="Wiebenga A."/>
            <person name="De vries R.P."/>
            <person name="Grigoriev I.V."/>
            <person name="Mortensen U.H."/>
            <person name="Andersen M.R."/>
            <person name="Baker S.E."/>
        </authorList>
    </citation>
    <scope>NUCLEOTIDE SEQUENCE [LARGE SCALE GENOMIC DNA]</scope>
    <source>
        <strain evidence="2 3">CBS 139.54b</strain>
    </source>
</reference>
<keyword evidence="3" id="KW-1185">Reference proteome</keyword>
<sequence length="152" mass="16891">MHVHYDLSITRRSVSCSFCPLFSHLHRSKRPSVHHSICHQQKHIDLGGLSFFFFQNGGGGCLLSLLAFCVCIHIEIFQGGLCGVSSDILLMCACMGVVLIPLLFEGHDCIVFLGMAYEVLFFHMLFPYFLLLRVLASHFALALALASLCTGR</sequence>